<evidence type="ECO:0000259" key="8">
    <source>
        <dbReference type="Pfam" id="PF14681"/>
    </source>
</evidence>
<dbReference type="GO" id="GO:0044206">
    <property type="term" value="P:UMP salvage"/>
    <property type="evidence" value="ECO:0007669"/>
    <property type="project" value="UniProtKB-UniPathway"/>
</dbReference>
<dbReference type="FunFam" id="3.40.50.300:FF:000339">
    <property type="entry name" value="Uridine kinase"/>
    <property type="match status" value="1"/>
</dbReference>
<comment type="similarity">
    <text evidence="6">Belongs to the uridine kinase family.</text>
</comment>
<dbReference type="NCBIfam" id="TIGR00235">
    <property type="entry name" value="udk"/>
    <property type="match status" value="1"/>
</dbReference>
<keyword evidence="10" id="KW-1185">Reference proteome</keyword>
<proteinExistence type="inferred from homology"/>
<dbReference type="PANTHER" id="PTHR10285">
    <property type="entry name" value="URIDINE KINASE"/>
    <property type="match status" value="1"/>
</dbReference>
<accession>A0A1Y1X5F4</accession>
<dbReference type="Proteomes" id="UP000193944">
    <property type="component" value="Unassembled WGS sequence"/>
</dbReference>
<dbReference type="InterPro" id="IPR027417">
    <property type="entry name" value="P-loop_NTPase"/>
</dbReference>
<dbReference type="UniPathway" id="UPA00579">
    <property type="reaction ID" value="UER00640"/>
</dbReference>
<dbReference type="Gene3D" id="3.40.50.2020">
    <property type="match status" value="1"/>
</dbReference>
<evidence type="ECO:0000313" key="9">
    <source>
        <dbReference type="EMBL" id="ORX81050.1"/>
    </source>
</evidence>
<name>A0A1Y1X5F4_9FUNG</name>
<dbReference type="InterPro" id="IPR000764">
    <property type="entry name" value="Uridine_kinase-like"/>
</dbReference>
<dbReference type="PRINTS" id="PR00988">
    <property type="entry name" value="URIDINKINASE"/>
</dbReference>
<keyword evidence="5 6" id="KW-0418">Kinase</keyword>
<comment type="pathway">
    <text evidence="2 6">Pyrimidine metabolism; CTP biosynthesis via salvage pathway; CTP from cytidine: step 1/3.</text>
</comment>
<keyword evidence="3 6" id="KW-0808">Transferase</keyword>
<protein>
    <recommendedName>
        <fullName evidence="6">Uridine kinase</fullName>
        <ecNumber evidence="6">2.7.1.48</ecNumber>
    </recommendedName>
</protein>
<sequence length="466" mass="53374">MSSSKSLSKEIYTGRAPWYNLQGENIPVYMIGITGGSASGKTTVSERIIQELDVPWVVLLSMDSFYKVLTPEQHEMAIQNNYNFDHPESFDIGLLIETLKKLKKGIAVDIPIYDFKTHSRIKETRHIYGANIIVFEGIFALYYEEVRKLMDLMLFIDTDSDIRLARRMRRDIAERGRDIDGVLKQYTKFVKPAFEDFIQPSKKYADVIIPRGAENIVALEIIVTHIKKELEVHDIKFRNHIVNAEIDNEQLVNSDLPKPITNEIIEKSISQLEDEKVKNDKEAITNILNTLTEQVSEQGLNVLPNEIRDLYKNDPKQYLKNICIICISNVARNMEPIIKKKLIPDAVKAEYIPHENILIQNEKISNEPQLFTCELLSSIKDQHVFLVDAIISTGSVAIMAIKVLLEHNVKEENIIFLSLLSSPKGLYMISKMFPKVKVLTLSINHNYENSSNPFRIASCKNKLLQE</sequence>
<evidence type="ECO:0000256" key="5">
    <source>
        <dbReference type="ARBA" id="ARBA00022777"/>
    </source>
</evidence>
<evidence type="ECO:0000313" key="10">
    <source>
        <dbReference type="Proteomes" id="UP000193944"/>
    </source>
</evidence>
<comment type="pathway">
    <text evidence="1 6">Pyrimidine metabolism; UMP biosynthesis via salvage pathway; UMP from uridine: step 1/1.</text>
</comment>
<dbReference type="Pfam" id="PF14681">
    <property type="entry name" value="UPRTase"/>
    <property type="match status" value="1"/>
</dbReference>
<evidence type="ECO:0000259" key="7">
    <source>
        <dbReference type="Pfam" id="PF00485"/>
    </source>
</evidence>
<reference evidence="9 10" key="1">
    <citation type="submission" date="2016-08" db="EMBL/GenBank/DDBJ databases">
        <title>A Parts List for Fungal Cellulosomes Revealed by Comparative Genomics.</title>
        <authorList>
            <consortium name="DOE Joint Genome Institute"/>
            <person name="Haitjema C.H."/>
            <person name="Gilmore S.P."/>
            <person name="Henske J.K."/>
            <person name="Solomon K.V."/>
            <person name="De Groot R."/>
            <person name="Kuo A."/>
            <person name="Mondo S.J."/>
            <person name="Salamov A.A."/>
            <person name="Labutti K."/>
            <person name="Zhao Z."/>
            <person name="Chiniquy J."/>
            <person name="Barry K."/>
            <person name="Brewer H.M."/>
            <person name="Purvine S.O."/>
            <person name="Wright A.T."/>
            <person name="Boxma B."/>
            <person name="Van Alen T."/>
            <person name="Hackstein J.H."/>
            <person name="Baker S.E."/>
            <person name="Grigoriev I.V."/>
            <person name="O'Malley M.A."/>
        </authorList>
    </citation>
    <scope>NUCLEOTIDE SEQUENCE [LARGE SCALE GENOMIC DNA]</scope>
    <source>
        <strain evidence="9 10">S4</strain>
    </source>
</reference>
<dbReference type="SUPFAM" id="SSF52540">
    <property type="entry name" value="P-loop containing nucleoside triphosphate hydrolases"/>
    <property type="match status" value="1"/>
</dbReference>
<dbReference type="STRING" id="1754192.A0A1Y1X5F4"/>
<dbReference type="EMBL" id="MCFG01000128">
    <property type="protein sequence ID" value="ORX81050.1"/>
    <property type="molecule type" value="Genomic_DNA"/>
</dbReference>
<dbReference type="CDD" id="cd02023">
    <property type="entry name" value="UMPK"/>
    <property type="match status" value="1"/>
</dbReference>
<dbReference type="UniPathway" id="UPA00574">
    <property type="reaction ID" value="UER00637"/>
</dbReference>
<dbReference type="Pfam" id="PF00485">
    <property type="entry name" value="PRK"/>
    <property type="match status" value="1"/>
</dbReference>
<dbReference type="InterPro" id="IPR000836">
    <property type="entry name" value="PRTase_dom"/>
</dbReference>
<dbReference type="GO" id="GO:0044211">
    <property type="term" value="P:CTP salvage"/>
    <property type="evidence" value="ECO:0007669"/>
    <property type="project" value="UniProtKB-UniPathway"/>
</dbReference>
<feature type="domain" description="Phosphoribulokinase/uridine kinase" evidence="7">
    <location>
        <begin position="30"/>
        <end position="217"/>
    </location>
</feature>
<evidence type="ECO:0000256" key="3">
    <source>
        <dbReference type="ARBA" id="ARBA00022679"/>
    </source>
</evidence>
<organism evidence="9 10">
    <name type="scientific">Anaeromyces robustus</name>
    <dbReference type="NCBI Taxonomy" id="1754192"/>
    <lineage>
        <taxon>Eukaryota</taxon>
        <taxon>Fungi</taxon>
        <taxon>Fungi incertae sedis</taxon>
        <taxon>Chytridiomycota</taxon>
        <taxon>Chytridiomycota incertae sedis</taxon>
        <taxon>Neocallimastigomycetes</taxon>
        <taxon>Neocallimastigales</taxon>
        <taxon>Neocallimastigaceae</taxon>
        <taxon>Anaeromyces</taxon>
    </lineage>
</organism>
<keyword evidence="6" id="KW-0067">ATP-binding</keyword>
<comment type="catalytic activity">
    <reaction evidence="6">
        <text>cytidine + ATP = CMP + ADP + H(+)</text>
        <dbReference type="Rhea" id="RHEA:24674"/>
        <dbReference type="ChEBI" id="CHEBI:15378"/>
        <dbReference type="ChEBI" id="CHEBI:17562"/>
        <dbReference type="ChEBI" id="CHEBI:30616"/>
        <dbReference type="ChEBI" id="CHEBI:60377"/>
        <dbReference type="ChEBI" id="CHEBI:456216"/>
        <dbReference type="EC" id="2.7.1.48"/>
    </reaction>
</comment>
<dbReference type="InterPro" id="IPR029057">
    <property type="entry name" value="PRTase-like"/>
</dbReference>
<gene>
    <name evidence="9" type="ORF">BCR32DRAFT_268515</name>
</gene>
<evidence type="ECO:0000256" key="6">
    <source>
        <dbReference type="RuleBase" id="RU003825"/>
    </source>
</evidence>
<comment type="caution">
    <text evidence="9">The sequence shown here is derived from an EMBL/GenBank/DDBJ whole genome shotgun (WGS) entry which is preliminary data.</text>
</comment>
<dbReference type="NCBIfam" id="NF004018">
    <property type="entry name" value="PRK05480.1"/>
    <property type="match status" value="1"/>
</dbReference>
<dbReference type="GO" id="GO:0004849">
    <property type="term" value="F:uridine kinase activity"/>
    <property type="evidence" value="ECO:0007669"/>
    <property type="project" value="UniProtKB-EC"/>
</dbReference>
<dbReference type="GO" id="GO:0043771">
    <property type="term" value="F:cytidine kinase activity"/>
    <property type="evidence" value="ECO:0007669"/>
    <property type="project" value="RHEA"/>
</dbReference>
<dbReference type="AlphaFoldDB" id="A0A1Y1X5F4"/>
<comment type="catalytic activity">
    <reaction evidence="6">
        <text>uridine + ATP = UMP + ADP + H(+)</text>
        <dbReference type="Rhea" id="RHEA:16825"/>
        <dbReference type="ChEBI" id="CHEBI:15378"/>
        <dbReference type="ChEBI" id="CHEBI:16704"/>
        <dbReference type="ChEBI" id="CHEBI:30616"/>
        <dbReference type="ChEBI" id="CHEBI:57865"/>
        <dbReference type="ChEBI" id="CHEBI:456216"/>
        <dbReference type="EC" id="2.7.1.48"/>
    </reaction>
</comment>
<feature type="domain" description="Phosphoribosyltransferase" evidence="8">
    <location>
        <begin position="266"/>
        <end position="446"/>
    </location>
</feature>
<evidence type="ECO:0000256" key="2">
    <source>
        <dbReference type="ARBA" id="ARBA00004784"/>
    </source>
</evidence>
<dbReference type="EC" id="2.7.1.48" evidence="6"/>
<reference evidence="9 10" key="2">
    <citation type="submission" date="2016-08" db="EMBL/GenBank/DDBJ databases">
        <title>Pervasive Adenine N6-methylation of Active Genes in Fungi.</title>
        <authorList>
            <consortium name="DOE Joint Genome Institute"/>
            <person name="Mondo S.J."/>
            <person name="Dannebaum R.O."/>
            <person name="Kuo R.C."/>
            <person name="Labutti K."/>
            <person name="Haridas S."/>
            <person name="Kuo A."/>
            <person name="Salamov A."/>
            <person name="Ahrendt S.R."/>
            <person name="Lipzen A."/>
            <person name="Sullivan W."/>
            <person name="Andreopoulos W.B."/>
            <person name="Clum A."/>
            <person name="Lindquist E."/>
            <person name="Daum C."/>
            <person name="Ramamoorthy G.K."/>
            <person name="Gryganskyi A."/>
            <person name="Culley D."/>
            <person name="Magnuson J.K."/>
            <person name="James T.Y."/>
            <person name="O'Malley M.A."/>
            <person name="Stajich J.E."/>
            <person name="Spatafora J.W."/>
            <person name="Visel A."/>
            <person name="Grigoriev I.V."/>
        </authorList>
    </citation>
    <scope>NUCLEOTIDE SEQUENCE [LARGE SCALE GENOMIC DNA]</scope>
    <source>
        <strain evidence="9 10">S4</strain>
    </source>
</reference>
<evidence type="ECO:0000256" key="4">
    <source>
        <dbReference type="ARBA" id="ARBA00022741"/>
    </source>
</evidence>
<dbReference type="CDD" id="cd06223">
    <property type="entry name" value="PRTases_typeI"/>
    <property type="match status" value="1"/>
</dbReference>
<evidence type="ECO:0000256" key="1">
    <source>
        <dbReference type="ARBA" id="ARBA00004690"/>
    </source>
</evidence>
<dbReference type="OrthoDB" id="738517at2759"/>
<dbReference type="InterPro" id="IPR006083">
    <property type="entry name" value="PRK/URK"/>
</dbReference>
<dbReference type="GO" id="GO:0005524">
    <property type="term" value="F:ATP binding"/>
    <property type="evidence" value="ECO:0007669"/>
    <property type="project" value="UniProtKB-KW"/>
</dbReference>
<dbReference type="SUPFAM" id="SSF53271">
    <property type="entry name" value="PRTase-like"/>
    <property type="match status" value="1"/>
</dbReference>
<dbReference type="Gene3D" id="3.40.50.300">
    <property type="entry name" value="P-loop containing nucleotide triphosphate hydrolases"/>
    <property type="match status" value="1"/>
</dbReference>
<keyword evidence="4 6" id="KW-0547">Nucleotide-binding</keyword>